<protein>
    <recommendedName>
        <fullName evidence="1">MutL C-terminal dimerisation domain-containing protein</fullName>
    </recommendedName>
</protein>
<dbReference type="Pfam" id="PF08676">
    <property type="entry name" value="MutL_C"/>
    <property type="match status" value="1"/>
</dbReference>
<dbReference type="InterPro" id="IPR037198">
    <property type="entry name" value="MutL_C_sf"/>
</dbReference>
<accession>A0AAE0W7X4</accession>
<feature type="domain" description="MutL C-terminal dimerisation" evidence="1">
    <location>
        <begin position="4"/>
        <end position="82"/>
    </location>
</feature>
<name>A0AAE0W7X4_9BIVA</name>
<reference evidence="2" key="2">
    <citation type="journal article" date="2021" name="Genome Biol. Evol.">
        <title>Developing a high-quality reference genome for a parasitic bivalve with doubly uniparental inheritance (Bivalvia: Unionida).</title>
        <authorList>
            <person name="Smith C.H."/>
        </authorList>
    </citation>
    <scope>NUCLEOTIDE SEQUENCE</scope>
    <source>
        <strain evidence="2">CHS0354</strain>
        <tissue evidence="2">Mantle</tissue>
    </source>
</reference>
<sequence>MEILNEIEKHIVFLGFSVRKFGKNVVVIEGVPPDVRTGKEEIILREVIEQYQEYKHRDILSVQDAVAKSYACRGSIMSGDRLSHSEMNSLIDQLFSTEMPYVCPHVAELDKMFGRT</sequence>
<dbReference type="AlphaFoldDB" id="A0AAE0W7X4"/>
<evidence type="ECO:0000313" key="2">
    <source>
        <dbReference type="EMBL" id="KAK3604786.1"/>
    </source>
</evidence>
<reference evidence="2" key="3">
    <citation type="submission" date="2023-05" db="EMBL/GenBank/DDBJ databases">
        <authorList>
            <person name="Smith C.H."/>
        </authorList>
    </citation>
    <scope>NUCLEOTIDE SEQUENCE</scope>
    <source>
        <strain evidence="2">CHS0354</strain>
        <tissue evidence="2">Mantle</tissue>
    </source>
</reference>
<dbReference type="InterPro" id="IPR042120">
    <property type="entry name" value="MutL_C_dimsub"/>
</dbReference>
<dbReference type="GO" id="GO:0005524">
    <property type="term" value="F:ATP binding"/>
    <property type="evidence" value="ECO:0007669"/>
    <property type="project" value="InterPro"/>
</dbReference>
<proteinExistence type="predicted"/>
<reference evidence="2" key="1">
    <citation type="journal article" date="2021" name="Genome Biol. Evol.">
        <title>A High-Quality Reference Genome for a Parasitic Bivalve with Doubly Uniparental Inheritance (Bivalvia: Unionida).</title>
        <authorList>
            <person name="Smith C.H."/>
        </authorList>
    </citation>
    <scope>NUCLEOTIDE SEQUENCE</scope>
    <source>
        <strain evidence="2">CHS0354</strain>
    </source>
</reference>
<evidence type="ECO:0000259" key="1">
    <source>
        <dbReference type="Pfam" id="PF08676"/>
    </source>
</evidence>
<dbReference type="SUPFAM" id="SSF118116">
    <property type="entry name" value="DNA mismatch repair protein MutL"/>
    <property type="match status" value="1"/>
</dbReference>
<dbReference type="GO" id="GO:0006298">
    <property type="term" value="P:mismatch repair"/>
    <property type="evidence" value="ECO:0007669"/>
    <property type="project" value="InterPro"/>
</dbReference>
<dbReference type="InterPro" id="IPR042121">
    <property type="entry name" value="MutL_C_regsub"/>
</dbReference>
<comment type="caution">
    <text evidence="2">The sequence shown here is derived from an EMBL/GenBank/DDBJ whole genome shotgun (WGS) entry which is preliminary data.</text>
</comment>
<dbReference type="InterPro" id="IPR014790">
    <property type="entry name" value="MutL_C"/>
</dbReference>
<dbReference type="EMBL" id="JAEAOA010000085">
    <property type="protein sequence ID" value="KAK3604786.1"/>
    <property type="molecule type" value="Genomic_DNA"/>
</dbReference>
<dbReference type="Gene3D" id="3.30.1370.100">
    <property type="entry name" value="MutL, C-terminal domain, regulatory subdomain"/>
    <property type="match status" value="1"/>
</dbReference>
<gene>
    <name evidence="2" type="ORF">CHS0354_000444</name>
</gene>
<keyword evidence="3" id="KW-1185">Reference proteome</keyword>
<evidence type="ECO:0000313" key="3">
    <source>
        <dbReference type="Proteomes" id="UP001195483"/>
    </source>
</evidence>
<dbReference type="Proteomes" id="UP001195483">
    <property type="component" value="Unassembled WGS sequence"/>
</dbReference>
<organism evidence="2 3">
    <name type="scientific">Potamilus streckersoni</name>
    <dbReference type="NCBI Taxonomy" id="2493646"/>
    <lineage>
        <taxon>Eukaryota</taxon>
        <taxon>Metazoa</taxon>
        <taxon>Spiralia</taxon>
        <taxon>Lophotrochozoa</taxon>
        <taxon>Mollusca</taxon>
        <taxon>Bivalvia</taxon>
        <taxon>Autobranchia</taxon>
        <taxon>Heteroconchia</taxon>
        <taxon>Palaeoheterodonta</taxon>
        <taxon>Unionida</taxon>
        <taxon>Unionoidea</taxon>
        <taxon>Unionidae</taxon>
        <taxon>Ambleminae</taxon>
        <taxon>Lampsilini</taxon>
        <taxon>Potamilus</taxon>
    </lineage>
</organism>
<dbReference type="Gene3D" id="3.30.1540.20">
    <property type="entry name" value="MutL, C-terminal domain, dimerisation subdomain"/>
    <property type="match status" value="1"/>
</dbReference>